<protein>
    <submittedName>
        <fullName evidence="2">Uncharacterized protein</fullName>
    </submittedName>
</protein>
<feature type="compositionally biased region" description="Polar residues" evidence="1">
    <location>
        <begin position="379"/>
        <end position="394"/>
    </location>
</feature>
<proteinExistence type="predicted"/>
<name>A0ABY7DYM8_MYAAR</name>
<organism evidence="2 3">
    <name type="scientific">Mya arenaria</name>
    <name type="common">Soft-shell clam</name>
    <dbReference type="NCBI Taxonomy" id="6604"/>
    <lineage>
        <taxon>Eukaryota</taxon>
        <taxon>Metazoa</taxon>
        <taxon>Spiralia</taxon>
        <taxon>Lophotrochozoa</taxon>
        <taxon>Mollusca</taxon>
        <taxon>Bivalvia</taxon>
        <taxon>Autobranchia</taxon>
        <taxon>Heteroconchia</taxon>
        <taxon>Euheterodonta</taxon>
        <taxon>Imparidentia</taxon>
        <taxon>Neoheterodontei</taxon>
        <taxon>Myida</taxon>
        <taxon>Myoidea</taxon>
        <taxon>Myidae</taxon>
        <taxon>Mya</taxon>
    </lineage>
</organism>
<evidence type="ECO:0000313" key="2">
    <source>
        <dbReference type="EMBL" id="WAR02848.1"/>
    </source>
</evidence>
<dbReference type="Proteomes" id="UP001164746">
    <property type="component" value="Chromosome 4"/>
</dbReference>
<feature type="compositionally biased region" description="Polar residues" evidence="1">
    <location>
        <begin position="260"/>
        <end position="282"/>
    </location>
</feature>
<evidence type="ECO:0000313" key="3">
    <source>
        <dbReference type="Proteomes" id="UP001164746"/>
    </source>
</evidence>
<reference evidence="2" key="1">
    <citation type="submission" date="2022-11" db="EMBL/GenBank/DDBJ databases">
        <title>Centuries of genome instability and evolution in soft-shell clam transmissible cancer (bioRxiv).</title>
        <authorList>
            <person name="Hart S.F.M."/>
            <person name="Yonemitsu M.A."/>
            <person name="Giersch R.M."/>
            <person name="Beal B.F."/>
            <person name="Arriagada G."/>
            <person name="Davis B.W."/>
            <person name="Ostrander E.A."/>
            <person name="Goff S.P."/>
            <person name="Metzger M.J."/>
        </authorList>
    </citation>
    <scope>NUCLEOTIDE SEQUENCE</scope>
    <source>
        <strain evidence="2">MELC-2E11</strain>
        <tissue evidence="2">Siphon/mantle</tissue>
    </source>
</reference>
<feature type="region of interest" description="Disordered" evidence="1">
    <location>
        <begin position="373"/>
        <end position="428"/>
    </location>
</feature>
<feature type="compositionally biased region" description="Basic and acidic residues" evidence="1">
    <location>
        <begin position="171"/>
        <end position="193"/>
    </location>
</feature>
<dbReference type="EMBL" id="CP111015">
    <property type="protein sequence ID" value="WAR02848.1"/>
    <property type="molecule type" value="Genomic_DNA"/>
</dbReference>
<sequence>MDGCARKAFQIIDPIGIHFCGKWIVFKNSKRWMQERLQKYKVELKKPKAGTKQKKTGVDGPEPEKKKIVKTKAPIPKPGLKSGSKSGPKSRPNPGPKSGSKPGLKSGPNTSPKSGPKPGLKSGPNPGPNFTKIKIEMPDDFDQAKVDNEDDDDEEEVNDFDSEDELNDSDADPHYDPEDGTDKMSDEEILREESDFDSDEDPGWSPSSKKASSMKRKNVSKCQKNGAKKRRVASSSSSDSEEETSQDSSPKPASKKTSKVNHSSSSNAPSGPRNNLIITDNAPTGPEPTIGDFLLEKAECPDGSIPFLWRYKKGGLIQKFERKEEEGKVFYENIMSYSDWWACYAHKYQRVDVQVLFKFRNVEKVALVNKPTILPSEPVPTSTESDPAESSGNEKGTESEGGRTGSPQAQDGEVTSTTPEVNTDKGDKHEIPFAVGSFVMDKKDLRNVDNFPIWKIESQILIKKFDAVIKKGKMLHKAVKTYRGYKDIGKQYVSVEVRKLFDFPGEDIVEVLEESRPKLDLNTSMEEQYEKNPLLRHFYVYMQVLLSQALEPGFLDEVIKKDDPTYIEPMNEVNKLVQQKMANIERKARWADDIKAVEGSEDSVTNTVFLFGVNYNHDTLNISSKSHPCQEFRVGKTAMQYITPYHQLCHFKFNLYDKCKAKNFEDFTALVEIT</sequence>
<evidence type="ECO:0000256" key="1">
    <source>
        <dbReference type="SAM" id="MobiDB-lite"/>
    </source>
</evidence>
<accession>A0ABY7DYM8</accession>
<feature type="compositionally biased region" description="Basic and acidic residues" evidence="1">
    <location>
        <begin position="133"/>
        <end position="147"/>
    </location>
</feature>
<feature type="compositionally biased region" description="Low complexity" evidence="1">
    <location>
        <begin position="78"/>
        <end position="109"/>
    </location>
</feature>
<gene>
    <name evidence="2" type="ORF">MAR_009406</name>
</gene>
<feature type="region of interest" description="Disordered" evidence="1">
    <location>
        <begin position="43"/>
        <end position="289"/>
    </location>
</feature>
<feature type="compositionally biased region" description="Polar residues" evidence="1">
    <location>
        <begin position="405"/>
        <end position="421"/>
    </location>
</feature>
<feature type="compositionally biased region" description="Acidic residues" evidence="1">
    <location>
        <begin position="148"/>
        <end position="170"/>
    </location>
</feature>
<keyword evidence="3" id="KW-1185">Reference proteome</keyword>